<dbReference type="SUPFAM" id="SSF57850">
    <property type="entry name" value="RING/U-box"/>
    <property type="match status" value="1"/>
</dbReference>
<keyword evidence="2" id="KW-0863">Zinc-finger</keyword>
<keyword evidence="1" id="KW-0040">ANK repeat</keyword>
<dbReference type="Pfam" id="PF12796">
    <property type="entry name" value="Ank_2"/>
    <property type="match status" value="1"/>
</dbReference>
<dbReference type="PANTHER" id="PTHR24121">
    <property type="entry name" value="NO MECHANORECEPTOR POTENTIAL C, ISOFORM D-RELATED"/>
    <property type="match status" value="1"/>
</dbReference>
<protein>
    <recommendedName>
        <fullName evidence="3">RING-type domain-containing protein</fullName>
    </recommendedName>
</protein>
<proteinExistence type="predicted"/>
<sequence>MGGALSHLDGTGSQLVKAVKSGDASLVTELISAHPHLLRYATMRQFTLLHFAARGDHVDVLQQLFSKAEEIEFLQQLAQGGRVGRLRGPRLVPQLVNAYSDRGITPLMLAAQCGCFASVKILLAKGADPWAVDKLGGRTALHYAATRDNVQVTAALLAAVREQYGPVKFPNRPNTRYVDMRTQSGLTAVHFAVHSGMQQSLAALLNAGANPMLSSLFDCMDCINCPRGSTALHLAARTGNADVAKQLLKAYMEQWHHRHMPDPRLVMDGDDFLSCQVAVRRQHTALARMLLPSTPLASLFADGEVTVLGPPSLAQIAGNVLRQAMEAELQGIQRGSGLQEEADEAAAASAAPVPAAVAGAVDGAAAAAVDDEEAAARAADAAAAHGVPACKSPRSPMRSQRAAAATAGSAAAALPLERSPSCSSGCSAAGSSCSDDLCGVCFEAAPLVMLQPCKHQLCVGCCSHLLHMNSRCVLVCPFCRAGVGHLAAAVAAVI</sequence>
<dbReference type="GO" id="GO:0008270">
    <property type="term" value="F:zinc ion binding"/>
    <property type="evidence" value="ECO:0007669"/>
    <property type="project" value="UniProtKB-KW"/>
</dbReference>
<dbReference type="InterPro" id="IPR013083">
    <property type="entry name" value="Znf_RING/FYVE/PHD"/>
</dbReference>
<evidence type="ECO:0000313" key="4">
    <source>
        <dbReference type="EMBL" id="SZX64971.1"/>
    </source>
</evidence>
<dbReference type="Proteomes" id="UP000256970">
    <property type="component" value="Unassembled WGS sequence"/>
</dbReference>
<dbReference type="AlphaFoldDB" id="A0A383VIE3"/>
<evidence type="ECO:0000256" key="2">
    <source>
        <dbReference type="PROSITE-ProRule" id="PRU00175"/>
    </source>
</evidence>
<evidence type="ECO:0000313" key="5">
    <source>
        <dbReference type="Proteomes" id="UP000256970"/>
    </source>
</evidence>
<dbReference type="SUPFAM" id="SSF48403">
    <property type="entry name" value="Ankyrin repeat"/>
    <property type="match status" value="1"/>
</dbReference>
<feature type="repeat" description="ANK" evidence="1">
    <location>
        <begin position="102"/>
        <end position="134"/>
    </location>
</feature>
<dbReference type="Pfam" id="PF00023">
    <property type="entry name" value="Ank"/>
    <property type="match status" value="1"/>
</dbReference>
<dbReference type="InterPro" id="IPR001841">
    <property type="entry name" value="Znf_RING"/>
</dbReference>
<dbReference type="STRING" id="3088.A0A383VIE3"/>
<keyword evidence="2" id="KW-0479">Metal-binding</keyword>
<keyword evidence="2" id="KW-0862">Zinc</keyword>
<dbReference type="InterPro" id="IPR002110">
    <property type="entry name" value="Ankyrin_rpt"/>
</dbReference>
<organism evidence="4 5">
    <name type="scientific">Tetradesmus obliquus</name>
    <name type="common">Green alga</name>
    <name type="synonym">Acutodesmus obliquus</name>
    <dbReference type="NCBI Taxonomy" id="3088"/>
    <lineage>
        <taxon>Eukaryota</taxon>
        <taxon>Viridiplantae</taxon>
        <taxon>Chlorophyta</taxon>
        <taxon>core chlorophytes</taxon>
        <taxon>Chlorophyceae</taxon>
        <taxon>CS clade</taxon>
        <taxon>Sphaeropleales</taxon>
        <taxon>Scenedesmaceae</taxon>
        <taxon>Tetradesmus</taxon>
    </lineage>
</organism>
<keyword evidence="5" id="KW-1185">Reference proteome</keyword>
<dbReference type="PROSITE" id="PS50089">
    <property type="entry name" value="ZF_RING_2"/>
    <property type="match status" value="1"/>
</dbReference>
<evidence type="ECO:0000259" key="3">
    <source>
        <dbReference type="PROSITE" id="PS50089"/>
    </source>
</evidence>
<dbReference type="Gene3D" id="3.30.40.10">
    <property type="entry name" value="Zinc/RING finger domain, C3HC4 (zinc finger)"/>
    <property type="match status" value="1"/>
</dbReference>
<dbReference type="PROSITE" id="PS50297">
    <property type="entry name" value="ANK_REP_REGION"/>
    <property type="match status" value="3"/>
</dbReference>
<feature type="repeat" description="ANK" evidence="1">
    <location>
        <begin position="227"/>
        <end position="249"/>
    </location>
</feature>
<name>A0A383VIE3_TETOB</name>
<feature type="domain" description="RING-type" evidence="3">
    <location>
        <begin position="438"/>
        <end position="480"/>
    </location>
</feature>
<feature type="repeat" description="ANK" evidence="1">
    <location>
        <begin position="184"/>
        <end position="216"/>
    </location>
</feature>
<dbReference type="Gene3D" id="1.25.40.20">
    <property type="entry name" value="Ankyrin repeat-containing domain"/>
    <property type="match status" value="2"/>
</dbReference>
<accession>A0A383VIE3</accession>
<dbReference type="SMART" id="SM00248">
    <property type="entry name" value="ANK"/>
    <property type="match status" value="5"/>
</dbReference>
<evidence type="ECO:0000256" key="1">
    <source>
        <dbReference type="PROSITE-ProRule" id="PRU00023"/>
    </source>
</evidence>
<dbReference type="EMBL" id="FNXT01000521">
    <property type="protein sequence ID" value="SZX64971.1"/>
    <property type="molecule type" value="Genomic_DNA"/>
</dbReference>
<reference evidence="4 5" key="1">
    <citation type="submission" date="2016-10" db="EMBL/GenBank/DDBJ databases">
        <authorList>
            <person name="Cai Z."/>
        </authorList>
    </citation>
    <scope>NUCLEOTIDE SEQUENCE [LARGE SCALE GENOMIC DNA]</scope>
</reference>
<dbReference type="PROSITE" id="PS50088">
    <property type="entry name" value="ANK_REPEAT"/>
    <property type="match status" value="3"/>
</dbReference>
<gene>
    <name evidence="4" type="ORF">BQ4739_LOCUS5443</name>
</gene>
<dbReference type="PANTHER" id="PTHR24121:SF23">
    <property type="entry name" value="NO MECHANORECEPTOR POTENTIAL C, ISOFORM H"/>
    <property type="match status" value="1"/>
</dbReference>
<dbReference type="InterPro" id="IPR036770">
    <property type="entry name" value="Ankyrin_rpt-contain_sf"/>
</dbReference>